<evidence type="ECO:0000313" key="2">
    <source>
        <dbReference type="Proteomes" id="UP001497744"/>
    </source>
</evidence>
<proteinExistence type="predicted"/>
<reference evidence="1 2" key="1">
    <citation type="submission" date="2021-06" db="EMBL/GenBank/DDBJ databases">
        <title>Genome sequence of Babesia caballi.</title>
        <authorList>
            <person name="Yamagishi J."/>
            <person name="Kidaka T."/>
            <person name="Ochi A."/>
        </authorList>
    </citation>
    <scope>NUCLEOTIDE SEQUENCE [LARGE SCALE GENOMIC DNA]</scope>
    <source>
        <strain evidence="1">USDA-D6B2</strain>
    </source>
</reference>
<organism evidence="1 2">
    <name type="scientific">Babesia caballi</name>
    <dbReference type="NCBI Taxonomy" id="5871"/>
    <lineage>
        <taxon>Eukaryota</taxon>
        <taxon>Sar</taxon>
        <taxon>Alveolata</taxon>
        <taxon>Apicomplexa</taxon>
        <taxon>Aconoidasida</taxon>
        <taxon>Piroplasmida</taxon>
        <taxon>Babesiidae</taxon>
        <taxon>Babesia</taxon>
    </lineage>
</organism>
<dbReference type="RefSeq" id="XP_067712932.1">
    <property type="nucleotide sequence ID" value="XM_067856831.1"/>
</dbReference>
<accession>A0AAV4LM28</accession>
<keyword evidence="2" id="KW-1185">Reference proteome</keyword>
<gene>
    <name evidence="1" type="ORF">BcabD6B2_02960</name>
</gene>
<sequence length="187" mass="20601">MIRLISLLRASGRPVSQLPATSIILRNHYSIVIDGSTHNDSVVRLSQTLLVQQTIKVWASGADKQPFVIGVDRRDGGSKVDAVVELDWGNRQHQPPLGLEERLFRLSWASAHRHARLRAVADAREVERAVHLEGNPLAVTLDGDVDAEEFWGEQFDLVRDSQAHEDVGDVPLTGRNLGVVVAVAQLV</sequence>
<evidence type="ECO:0000313" key="1">
    <source>
        <dbReference type="EMBL" id="GIX60861.1"/>
    </source>
</evidence>
<protein>
    <submittedName>
        <fullName evidence="1">Uncharacterized protein</fullName>
    </submittedName>
</protein>
<dbReference type="AlphaFoldDB" id="A0AAV4LM28"/>
<dbReference type="Proteomes" id="UP001497744">
    <property type="component" value="Unassembled WGS sequence"/>
</dbReference>
<dbReference type="GeneID" id="94192344"/>
<comment type="caution">
    <text evidence="1">The sequence shown here is derived from an EMBL/GenBank/DDBJ whole genome shotgun (WGS) entry which is preliminary data.</text>
</comment>
<name>A0AAV4LM28_BABCB</name>
<dbReference type="EMBL" id="BPLF01000001">
    <property type="protein sequence ID" value="GIX60861.1"/>
    <property type="molecule type" value="Genomic_DNA"/>
</dbReference>